<dbReference type="Gene3D" id="3.30.70.100">
    <property type="match status" value="1"/>
</dbReference>
<sequence length="96" mass="10475">MAKAYWMVHLSVTDSEAYRPYVEAAPSALAEFGGRYLVRAGQSETPEGEMPHSRHVLIEFPSYEAALAAYRSDAYQAVVGIRHANSTGTLTIVEGV</sequence>
<reference evidence="2 3" key="1">
    <citation type="submission" date="2018-10" db="EMBL/GenBank/DDBJ databases">
        <title>Histidinibacterium lentulum gen. nov., sp. nov., a marine bacterium from the culture broth of Picochlorum sp. 122.</title>
        <authorList>
            <person name="Wang G."/>
        </authorList>
    </citation>
    <scope>NUCLEOTIDE SEQUENCE [LARGE SCALE GENOMIC DNA]</scope>
    <source>
        <strain evidence="2 3">B17</strain>
    </source>
</reference>
<feature type="domain" description="DUF1330" evidence="1">
    <location>
        <begin position="3"/>
        <end position="96"/>
    </location>
</feature>
<dbReference type="RefSeq" id="WP_123642883.1">
    <property type="nucleotide sequence ID" value="NZ_ML119086.1"/>
</dbReference>
<dbReference type="PANTHER" id="PTHR41521">
    <property type="match status" value="1"/>
</dbReference>
<dbReference type="OrthoDB" id="9806380at2"/>
<protein>
    <submittedName>
        <fullName evidence="2">DUF1330 domain-containing protein</fullName>
    </submittedName>
</protein>
<dbReference type="InterPro" id="IPR011008">
    <property type="entry name" value="Dimeric_a/b-barrel"/>
</dbReference>
<dbReference type="EMBL" id="RDRB01000006">
    <property type="protein sequence ID" value="ROU00335.1"/>
    <property type="molecule type" value="Genomic_DNA"/>
</dbReference>
<evidence type="ECO:0000259" key="1">
    <source>
        <dbReference type="Pfam" id="PF07045"/>
    </source>
</evidence>
<dbReference type="InterPro" id="IPR010753">
    <property type="entry name" value="DUF1330"/>
</dbReference>
<dbReference type="Pfam" id="PF07045">
    <property type="entry name" value="DUF1330"/>
    <property type="match status" value="1"/>
</dbReference>
<dbReference type="AlphaFoldDB" id="A0A3N2QYP8"/>
<evidence type="ECO:0000313" key="2">
    <source>
        <dbReference type="EMBL" id="ROU00335.1"/>
    </source>
</evidence>
<dbReference type="PANTHER" id="PTHR41521:SF4">
    <property type="entry name" value="BLR0684 PROTEIN"/>
    <property type="match status" value="1"/>
</dbReference>
<organism evidence="2 3">
    <name type="scientific">Histidinibacterium lentulum</name>
    <dbReference type="NCBI Taxonomy" id="2480588"/>
    <lineage>
        <taxon>Bacteria</taxon>
        <taxon>Pseudomonadati</taxon>
        <taxon>Pseudomonadota</taxon>
        <taxon>Alphaproteobacteria</taxon>
        <taxon>Rhodobacterales</taxon>
        <taxon>Paracoccaceae</taxon>
        <taxon>Histidinibacterium</taxon>
    </lineage>
</organism>
<proteinExistence type="predicted"/>
<accession>A0A3N2QYP8</accession>
<gene>
    <name evidence="2" type="ORF">EAT49_13900</name>
</gene>
<comment type="caution">
    <text evidence="2">The sequence shown here is derived from an EMBL/GenBank/DDBJ whole genome shotgun (WGS) entry which is preliminary data.</text>
</comment>
<evidence type="ECO:0000313" key="3">
    <source>
        <dbReference type="Proteomes" id="UP000268016"/>
    </source>
</evidence>
<dbReference type="SUPFAM" id="SSF54909">
    <property type="entry name" value="Dimeric alpha+beta barrel"/>
    <property type="match status" value="1"/>
</dbReference>
<name>A0A3N2QYP8_9RHOB</name>
<dbReference type="Proteomes" id="UP000268016">
    <property type="component" value="Unassembled WGS sequence"/>
</dbReference>
<keyword evidence="3" id="KW-1185">Reference proteome</keyword>